<sequence>MVTVRSVLSLAAFKNLKLWKLDVKNAIIYREVHQEFQMEKPQESSLNNSPIITYVRLSVFFVTKWIKPAKGTVYVKEDMLRDPRTPHLEEAKRILGYIKGSID</sequence>
<dbReference type="EnsemblPlants" id="Solyc10g044995.1.1">
    <property type="protein sequence ID" value="Solyc10g044995.1.1"/>
    <property type="gene ID" value="Solyc10g044995.1"/>
</dbReference>
<reference evidence="1" key="2">
    <citation type="submission" date="2019-01" db="UniProtKB">
        <authorList>
            <consortium name="EnsemblPlants"/>
        </authorList>
    </citation>
    <scope>IDENTIFICATION</scope>
    <source>
        <strain evidence="1">cv. Heinz 1706</strain>
    </source>
</reference>
<evidence type="ECO:0008006" key="3">
    <source>
        <dbReference type="Google" id="ProtNLM"/>
    </source>
</evidence>
<dbReference type="AlphaFoldDB" id="A0A3Q7IF92"/>
<dbReference type="Proteomes" id="UP000004994">
    <property type="component" value="Chromosome 10"/>
</dbReference>
<reference evidence="1" key="1">
    <citation type="journal article" date="2012" name="Nature">
        <title>The tomato genome sequence provides insights into fleshy fruit evolution.</title>
        <authorList>
            <consortium name="Tomato Genome Consortium"/>
        </authorList>
    </citation>
    <scope>NUCLEOTIDE SEQUENCE [LARGE SCALE GENOMIC DNA]</scope>
    <source>
        <strain evidence="1">cv. Heinz 1706</strain>
    </source>
</reference>
<evidence type="ECO:0000313" key="2">
    <source>
        <dbReference type="Proteomes" id="UP000004994"/>
    </source>
</evidence>
<proteinExistence type="predicted"/>
<dbReference type="Gramene" id="Solyc10g044995.1.1">
    <property type="protein sequence ID" value="Solyc10g044995.1.1"/>
    <property type="gene ID" value="Solyc10g044995.1"/>
</dbReference>
<name>A0A3Q7IF92_SOLLC</name>
<organism evidence="1">
    <name type="scientific">Solanum lycopersicum</name>
    <name type="common">Tomato</name>
    <name type="synonym">Lycopersicon esculentum</name>
    <dbReference type="NCBI Taxonomy" id="4081"/>
    <lineage>
        <taxon>Eukaryota</taxon>
        <taxon>Viridiplantae</taxon>
        <taxon>Streptophyta</taxon>
        <taxon>Embryophyta</taxon>
        <taxon>Tracheophyta</taxon>
        <taxon>Spermatophyta</taxon>
        <taxon>Magnoliopsida</taxon>
        <taxon>eudicotyledons</taxon>
        <taxon>Gunneridae</taxon>
        <taxon>Pentapetalae</taxon>
        <taxon>asterids</taxon>
        <taxon>lamiids</taxon>
        <taxon>Solanales</taxon>
        <taxon>Solanaceae</taxon>
        <taxon>Solanoideae</taxon>
        <taxon>Solaneae</taxon>
        <taxon>Solanum</taxon>
        <taxon>Solanum subgen. Lycopersicon</taxon>
    </lineage>
</organism>
<evidence type="ECO:0000313" key="1">
    <source>
        <dbReference type="EnsemblPlants" id="Solyc10g044995.1.1"/>
    </source>
</evidence>
<protein>
    <recommendedName>
        <fullName evidence="3">Reverse transcriptase Ty1/copia-type domain-containing protein</fullName>
    </recommendedName>
</protein>
<dbReference type="InParanoid" id="A0A3Q7IF92"/>
<keyword evidence="2" id="KW-1185">Reference proteome</keyword>
<accession>A0A3Q7IF92</accession>